<proteinExistence type="inferred from homology"/>
<dbReference type="InterPro" id="IPR001555">
    <property type="entry name" value="GART_AS"/>
</dbReference>
<evidence type="ECO:0000256" key="1">
    <source>
        <dbReference type="ARBA" id="ARBA00002606"/>
    </source>
</evidence>
<comment type="catalytic activity">
    <reaction evidence="7 8">
        <text>L-methionyl-tRNA(fMet) + (6R)-10-formyltetrahydrofolate = N-formyl-L-methionyl-tRNA(fMet) + (6S)-5,6,7,8-tetrahydrofolate + H(+)</text>
        <dbReference type="Rhea" id="RHEA:24380"/>
        <dbReference type="Rhea" id="RHEA-COMP:9952"/>
        <dbReference type="Rhea" id="RHEA-COMP:9953"/>
        <dbReference type="ChEBI" id="CHEBI:15378"/>
        <dbReference type="ChEBI" id="CHEBI:57453"/>
        <dbReference type="ChEBI" id="CHEBI:78530"/>
        <dbReference type="ChEBI" id="CHEBI:78844"/>
        <dbReference type="ChEBI" id="CHEBI:195366"/>
        <dbReference type="EC" id="2.1.2.9"/>
    </reaction>
</comment>
<dbReference type="AlphaFoldDB" id="A0A841Q109"/>
<feature type="domain" description="Formyl transferase C-terminal" evidence="10">
    <location>
        <begin position="204"/>
        <end position="300"/>
    </location>
</feature>
<dbReference type="SUPFAM" id="SSF50486">
    <property type="entry name" value="FMT C-terminal domain-like"/>
    <property type="match status" value="1"/>
</dbReference>
<dbReference type="GO" id="GO:0005829">
    <property type="term" value="C:cytosol"/>
    <property type="evidence" value="ECO:0007669"/>
    <property type="project" value="TreeGrafter"/>
</dbReference>
<evidence type="ECO:0000256" key="2">
    <source>
        <dbReference type="ARBA" id="ARBA00010699"/>
    </source>
</evidence>
<protein>
    <recommendedName>
        <fullName evidence="4 8">Methionyl-tRNA formyltransferase</fullName>
        <ecNumber evidence="3 8">2.1.2.9</ecNumber>
    </recommendedName>
</protein>
<comment type="similarity">
    <text evidence="2 8">Belongs to the Fmt family.</text>
</comment>
<dbReference type="InterPro" id="IPR011034">
    <property type="entry name" value="Formyl_transferase-like_C_sf"/>
</dbReference>
<keyword evidence="6 8" id="KW-0648">Protein biosynthesis</keyword>
<evidence type="ECO:0000256" key="7">
    <source>
        <dbReference type="ARBA" id="ARBA00048558"/>
    </source>
</evidence>
<dbReference type="InterPro" id="IPR002376">
    <property type="entry name" value="Formyl_transf_N"/>
</dbReference>
<name>A0A841Q109_9BACL</name>
<dbReference type="Proteomes" id="UP000568839">
    <property type="component" value="Unassembled WGS sequence"/>
</dbReference>
<comment type="caution">
    <text evidence="11">The sequence shown here is derived from an EMBL/GenBank/DDBJ whole genome shotgun (WGS) entry which is preliminary data.</text>
</comment>
<keyword evidence="5 8" id="KW-0808">Transferase</keyword>
<accession>A0A841Q109</accession>
<feature type="domain" description="Formyl transferase N-terminal" evidence="9">
    <location>
        <begin position="1"/>
        <end position="176"/>
    </location>
</feature>
<feature type="binding site" evidence="8">
    <location>
        <begin position="107"/>
        <end position="110"/>
    </location>
    <ligand>
        <name>(6S)-5,6,7,8-tetrahydrofolate</name>
        <dbReference type="ChEBI" id="CHEBI:57453"/>
    </ligand>
</feature>
<dbReference type="InterPro" id="IPR005793">
    <property type="entry name" value="Formyl_trans_C"/>
</dbReference>
<dbReference type="Pfam" id="PF02911">
    <property type="entry name" value="Formyl_trans_C"/>
    <property type="match status" value="1"/>
</dbReference>
<reference evidence="11 12" key="1">
    <citation type="submission" date="2020-08" db="EMBL/GenBank/DDBJ databases">
        <title>Genomic Encyclopedia of Type Strains, Phase IV (KMG-IV): sequencing the most valuable type-strain genomes for metagenomic binning, comparative biology and taxonomic classification.</title>
        <authorList>
            <person name="Goeker M."/>
        </authorList>
    </citation>
    <scope>NUCLEOTIDE SEQUENCE [LARGE SCALE GENOMIC DNA]</scope>
    <source>
        <strain evidence="11 12">DSM 21769</strain>
    </source>
</reference>
<dbReference type="FunFam" id="3.40.50.12230:FF:000001">
    <property type="entry name" value="Methionyl-tRNA formyltransferase"/>
    <property type="match status" value="1"/>
</dbReference>
<dbReference type="Gene3D" id="3.40.50.170">
    <property type="entry name" value="Formyl transferase, N-terminal domain"/>
    <property type="match status" value="1"/>
</dbReference>
<dbReference type="GO" id="GO:0004479">
    <property type="term" value="F:methionyl-tRNA formyltransferase activity"/>
    <property type="evidence" value="ECO:0007669"/>
    <property type="project" value="UniProtKB-UniRule"/>
</dbReference>
<dbReference type="CDD" id="cd08704">
    <property type="entry name" value="Met_tRNA_FMT_C"/>
    <property type="match status" value="1"/>
</dbReference>
<evidence type="ECO:0000256" key="4">
    <source>
        <dbReference type="ARBA" id="ARBA00016014"/>
    </source>
</evidence>
<dbReference type="PANTHER" id="PTHR11138:SF5">
    <property type="entry name" value="METHIONYL-TRNA FORMYLTRANSFERASE, MITOCHONDRIAL"/>
    <property type="match status" value="1"/>
</dbReference>
<evidence type="ECO:0000256" key="8">
    <source>
        <dbReference type="HAMAP-Rule" id="MF_00182"/>
    </source>
</evidence>
<dbReference type="NCBIfam" id="TIGR00460">
    <property type="entry name" value="fmt"/>
    <property type="match status" value="1"/>
</dbReference>
<dbReference type="PROSITE" id="PS00373">
    <property type="entry name" value="GART"/>
    <property type="match status" value="1"/>
</dbReference>
<evidence type="ECO:0000313" key="11">
    <source>
        <dbReference type="EMBL" id="MBB6449348.1"/>
    </source>
</evidence>
<evidence type="ECO:0000313" key="12">
    <source>
        <dbReference type="Proteomes" id="UP000568839"/>
    </source>
</evidence>
<comment type="function">
    <text evidence="1 8">Attaches a formyl group to the free amino group of methionyl-tRNA(fMet). The formyl group appears to play a dual role in the initiator identity of N-formylmethionyl-tRNA by promoting its recognition by IF2 and preventing the misappropriation of this tRNA by the elongation apparatus.</text>
</comment>
<dbReference type="InterPro" id="IPR005794">
    <property type="entry name" value="Fmt"/>
</dbReference>
<evidence type="ECO:0000259" key="10">
    <source>
        <dbReference type="Pfam" id="PF02911"/>
    </source>
</evidence>
<dbReference type="PANTHER" id="PTHR11138">
    <property type="entry name" value="METHIONYL-TRNA FORMYLTRANSFERASE"/>
    <property type="match status" value="1"/>
</dbReference>
<evidence type="ECO:0000256" key="6">
    <source>
        <dbReference type="ARBA" id="ARBA00022917"/>
    </source>
</evidence>
<dbReference type="SUPFAM" id="SSF53328">
    <property type="entry name" value="Formyltransferase"/>
    <property type="match status" value="1"/>
</dbReference>
<evidence type="ECO:0000256" key="3">
    <source>
        <dbReference type="ARBA" id="ARBA00012261"/>
    </source>
</evidence>
<dbReference type="EC" id="2.1.2.9" evidence="3 8"/>
<dbReference type="HAMAP" id="MF_00182">
    <property type="entry name" value="Formyl_trans"/>
    <property type="match status" value="1"/>
</dbReference>
<dbReference type="CDD" id="cd08646">
    <property type="entry name" value="FMT_core_Met-tRNA-FMT_N"/>
    <property type="match status" value="1"/>
</dbReference>
<evidence type="ECO:0000259" key="9">
    <source>
        <dbReference type="Pfam" id="PF00551"/>
    </source>
</evidence>
<dbReference type="InterPro" id="IPR041711">
    <property type="entry name" value="Met-tRNA-FMT_N"/>
</dbReference>
<organism evidence="11 12">
    <name type="scientific">Geomicrobium halophilum</name>
    <dbReference type="NCBI Taxonomy" id="549000"/>
    <lineage>
        <taxon>Bacteria</taxon>
        <taxon>Bacillati</taxon>
        <taxon>Bacillota</taxon>
        <taxon>Bacilli</taxon>
        <taxon>Bacillales</taxon>
        <taxon>Geomicrobium</taxon>
    </lineage>
</organism>
<dbReference type="EMBL" id="JACHHJ010000001">
    <property type="protein sequence ID" value="MBB6449348.1"/>
    <property type="molecule type" value="Genomic_DNA"/>
</dbReference>
<sequence>MKIVFMGTPDFAVPILRMLVEEGHTILKVLTQPDRPKGRKRTLTKSPVKEEAERLNLHVLQPEKLRSAVEETLQPQPDLIVTAAYGQLLPESILQAPPFGCVNVHASLLPKYRGGAPIHQAIIDGEKETGVTLMYMVKQLDAGDMLAQVKVPIEHTDTVGTMHTKLSEAGAELLRNTLPAIEENTVTSVPQDENHVTFAPNLSRGRERIEWGKSAEAVYNQIRGMNPWPVAFTNWNEDRLKIWSASIENEQYRSKTPGEIVRISNEGVVVACGDGYGIIMQEVQPAGKKKMDIRDFIHGRGQSLTVGEVLGNGESD</sequence>
<dbReference type="RefSeq" id="WP_184403241.1">
    <property type="nucleotide sequence ID" value="NZ_JACHHJ010000001.1"/>
</dbReference>
<dbReference type="InterPro" id="IPR044135">
    <property type="entry name" value="Met-tRNA-FMT_C"/>
</dbReference>
<dbReference type="Pfam" id="PF00551">
    <property type="entry name" value="Formyl_trans_N"/>
    <property type="match status" value="1"/>
</dbReference>
<dbReference type="Gene3D" id="3.10.25.10">
    <property type="entry name" value="Formyl transferase, C-terminal domain"/>
    <property type="match status" value="1"/>
</dbReference>
<dbReference type="InterPro" id="IPR036477">
    <property type="entry name" value="Formyl_transf_N_sf"/>
</dbReference>
<gene>
    <name evidence="8" type="primary">fmt</name>
    <name evidence="11" type="ORF">HNR44_001297</name>
</gene>
<evidence type="ECO:0000256" key="5">
    <source>
        <dbReference type="ARBA" id="ARBA00022679"/>
    </source>
</evidence>
<dbReference type="InterPro" id="IPR037022">
    <property type="entry name" value="Formyl_trans_C_sf"/>
</dbReference>
<keyword evidence="12" id="KW-1185">Reference proteome</keyword>
<dbReference type="FunFam" id="3.40.50.170:FF:000004">
    <property type="entry name" value="Methionyl-tRNA formyltransferase"/>
    <property type="match status" value="1"/>
</dbReference>